<name>X0RIN9_9ZZZZ</name>
<dbReference type="EMBL" id="BARS01007730">
    <property type="protein sequence ID" value="GAF68714.1"/>
    <property type="molecule type" value="Genomic_DNA"/>
</dbReference>
<sequence length="100" mass="10808">MCKKKVVSLLLVYLVAGSFLTPSVFGVEVVETLTCDDVDPDTREPLGTASVFLTNVNDVFAWVSISGIQTGQTLRFIWSSPGGVIFSDNEVALTTTNTNY</sequence>
<protein>
    <submittedName>
        <fullName evidence="1">Uncharacterized protein</fullName>
    </submittedName>
</protein>
<feature type="non-terminal residue" evidence="1">
    <location>
        <position position="100"/>
    </location>
</feature>
<comment type="caution">
    <text evidence="1">The sequence shown here is derived from an EMBL/GenBank/DDBJ whole genome shotgun (WGS) entry which is preliminary data.</text>
</comment>
<evidence type="ECO:0000313" key="1">
    <source>
        <dbReference type="EMBL" id="GAF68714.1"/>
    </source>
</evidence>
<organism evidence="1">
    <name type="scientific">marine sediment metagenome</name>
    <dbReference type="NCBI Taxonomy" id="412755"/>
    <lineage>
        <taxon>unclassified sequences</taxon>
        <taxon>metagenomes</taxon>
        <taxon>ecological metagenomes</taxon>
    </lineage>
</organism>
<gene>
    <name evidence="1" type="ORF">S01H1_14836</name>
</gene>
<dbReference type="AlphaFoldDB" id="X0RIN9"/>
<reference evidence="1" key="1">
    <citation type="journal article" date="2014" name="Front. Microbiol.">
        <title>High frequency of phylogenetically diverse reductive dehalogenase-homologous genes in deep subseafloor sedimentary metagenomes.</title>
        <authorList>
            <person name="Kawai M."/>
            <person name="Futagami T."/>
            <person name="Toyoda A."/>
            <person name="Takaki Y."/>
            <person name="Nishi S."/>
            <person name="Hori S."/>
            <person name="Arai W."/>
            <person name="Tsubouchi T."/>
            <person name="Morono Y."/>
            <person name="Uchiyama I."/>
            <person name="Ito T."/>
            <person name="Fujiyama A."/>
            <person name="Inagaki F."/>
            <person name="Takami H."/>
        </authorList>
    </citation>
    <scope>NUCLEOTIDE SEQUENCE</scope>
    <source>
        <strain evidence="1">Expedition CK06-06</strain>
    </source>
</reference>
<accession>X0RIN9</accession>
<proteinExistence type="predicted"/>